<keyword evidence="4" id="KW-1185">Reference proteome</keyword>
<gene>
    <name evidence="3" type="ORF">QC761_200780</name>
</gene>
<keyword evidence="2" id="KW-0472">Membrane</keyword>
<reference evidence="3 4" key="1">
    <citation type="journal article" date="2023" name="bioRxiv">
        <title>High-quality genome assemblies of four members of thePodospora anserinaspecies complex.</title>
        <authorList>
            <person name="Ament-Velasquez S.L."/>
            <person name="Vogan A.A."/>
            <person name="Wallerman O."/>
            <person name="Hartmann F."/>
            <person name="Gautier V."/>
            <person name="Silar P."/>
            <person name="Giraud T."/>
            <person name="Johannesson H."/>
        </authorList>
    </citation>
    <scope>NUCLEOTIDE SEQUENCE [LARGE SCALE GENOMIC DNA]</scope>
    <source>
        <strain evidence="3 4">CBS 112042</strain>
    </source>
</reference>
<organism evidence="3 4">
    <name type="scientific">Podospora bellae-mahoneyi</name>
    <dbReference type="NCBI Taxonomy" id="2093777"/>
    <lineage>
        <taxon>Eukaryota</taxon>
        <taxon>Fungi</taxon>
        <taxon>Dikarya</taxon>
        <taxon>Ascomycota</taxon>
        <taxon>Pezizomycotina</taxon>
        <taxon>Sordariomycetes</taxon>
        <taxon>Sordariomycetidae</taxon>
        <taxon>Sordariales</taxon>
        <taxon>Podosporaceae</taxon>
        <taxon>Podospora</taxon>
    </lineage>
</organism>
<accession>A0ABR0FN13</accession>
<evidence type="ECO:0000256" key="1">
    <source>
        <dbReference type="SAM" id="MobiDB-lite"/>
    </source>
</evidence>
<keyword evidence="2" id="KW-1133">Transmembrane helix</keyword>
<feature type="transmembrane region" description="Helical" evidence="2">
    <location>
        <begin position="102"/>
        <end position="122"/>
    </location>
</feature>
<evidence type="ECO:0000313" key="4">
    <source>
        <dbReference type="Proteomes" id="UP001322138"/>
    </source>
</evidence>
<feature type="transmembrane region" description="Helical" evidence="2">
    <location>
        <begin position="134"/>
        <end position="156"/>
    </location>
</feature>
<feature type="transmembrane region" description="Helical" evidence="2">
    <location>
        <begin position="570"/>
        <end position="590"/>
    </location>
</feature>
<evidence type="ECO:0000256" key="2">
    <source>
        <dbReference type="SAM" id="Phobius"/>
    </source>
</evidence>
<protein>
    <submittedName>
        <fullName evidence="3">Uncharacterized protein</fullName>
    </submittedName>
</protein>
<name>A0ABR0FN13_9PEZI</name>
<comment type="caution">
    <text evidence="3">The sequence shown here is derived from an EMBL/GenBank/DDBJ whole genome shotgun (WGS) entry which is preliminary data.</text>
</comment>
<dbReference type="PANTHER" id="PTHR35394:SF5">
    <property type="entry name" value="DUF3176 DOMAIN-CONTAINING PROTEIN"/>
    <property type="match status" value="1"/>
</dbReference>
<keyword evidence="2" id="KW-0812">Transmembrane</keyword>
<dbReference type="PANTHER" id="PTHR35394">
    <property type="entry name" value="DUF3176 DOMAIN-CONTAINING PROTEIN"/>
    <property type="match status" value="1"/>
</dbReference>
<sequence length="667" mass="74808">MATNSPRYDGHQYAQVSGPPSPQTTATGGRVSMEPPSVLLSPPSRYASPVSPFPQTEHHKKSSNITFVPIVDADEDPQYGHTPKRKPVTRTWSAIGNWWPEIASSLLSLLCIPALVILLRSYDDRPLSEWHLTITLNTVIAFISTICRMSFIYPLVQALAQQRWNWFKSPRSLDDFRVFDEASRGPWGSLLLMIRMKGRPLGIVSCLVLITSIATSTLTQSVVTYPSRMVPVMGKDMAVAKKVDEFYYVSGNRANGRLFPLQQALRSSGSTTPTQLVPYLPPTCRTSECTWPEFDTMAVCVNMTNVTSLLTYDDLIPGTSEWHRGGRPRTNVSLPNGVSFQPYPYRKAGRQIGLDVGIEAGLTSNWSEPQRKQEIASLSFNGTEGQKAELTSVFLLYSDPIRATEVMFHYCVSRYNMSISENVPKIQLLESSTKVEYHDAEHSHMYKTLVNPQNSSVTYKFGSTSNHFLTGMLRDFFVENSTDRSMMGTMRDMFSVLLYQLPFSKENDDREERDEQGLDDFRYDVVRNMSLNVAIRLTNVMFDSTTQAVSSLVSGTAWQEERYISVRWEWLSLVAAQIGLALVVLVLVMVQTARLGVPVVKSDILPAFFAVGLAESAEAERGRVSDVGFSPEVKKNGAKPEESFALMGELQKTQKGKWVLEGLYRRR</sequence>
<proteinExistence type="predicted"/>
<dbReference type="InterPro" id="IPR021514">
    <property type="entry name" value="DUF3176"/>
</dbReference>
<feature type="region of interest" description="Disordered" evidence="1">
    <location>
        <begin position="1"/>
        <end position="61"/>
    </location>
</feature>
<dbReference type="GeneID" id="87895287"/>
<dbReference type="RefSeq" id="XP_062734329.1">
    <property type="nucleotide sequence ID" value="XM_062875805.1"/>
</dbReference>
<dbReference type="Pfam" id="PF11374">
    <property type="entry name" value="DUF3176"/>
    <property type="match status" value="1"/>
</dbReference>
<feature type="transmembrane region" description="Helical" evidence="2">
    <location>
        <begin position="201"/>
        <end position="225"/>
    </location>
</feature>
<dbReference type="EMBL" id="JAFFGZ010000004">
    <property type="protein sequence ID" value="KAK4645353.1"/>
    <property type="molecule type" value="Genomic_DNA"/>
</dbReference>
<evidence type="ECO:0000313" key="3">
    <source>
        <dbReference type="EMBL" id="KAK4645353.1"/>
    </source>
</evidence>
<dbReference type="Proteomes" id="UP001322138">
    <property type="component" value="Unassembled WGS sequence"/>
</dbReference>